<evidence type="ECO:0000256" key="5">
    <source>
        <dbReference type="ARBA" id="ARBA00022989"/>
    </source>
</evidence>
<feature type="transmembrane region" description="Helical" evidence="7">
    <location>
        <begin position="147"/>
        <end position="168"/>
    </location>
</feature>
<gene>
    <name evidence="9" type="ORF">BEI59_27315</name>
</gene>
<keyword evidence="2 7" id="KW-0813">Transport</keyword>
<dbReference type="InterPro" id="IPR035906">
    <property type="entry name" value="MetI-like_sf"/>
</dbReference>
<keyword evidence="5 7" id="KW-1133">Transmembrane helix</keyword>
<dbReference type="Proteomes" id="UP000094271">
    <property type="component" value="Unassembled WGS sequence"/>
</dbReference>
<evidence type="ECO:0000313" key="9">
    <source>
        <dbReference type="EMBL" id="ODR45132.1"/>
    </source>
</evidence>
<reference evidence="9 10" key="1">
    <citation type="submission" date="2016-08" db="EMBL/GenBank/DDBJ databases">
        <authorList>
            <person name="Seilhamer J.J."/>
        </authorList>
    </citation>
    <scope>NUCLEOTIDE SEQUENCE [LARGE SCALE GENOMIC DNA]</scope>
    <source>
        <strain evidence="9 10">NML150140-1</strain>
    </source>
</reference>
<organism evidence="9 10">
    <name type="scientific">Eisenbergiella tayi</name>
    <dbReference type="NCBI Taxonomy" id="1432052"/>
    <lineage>
        <taxon>Bacteria</taxon>
        <taxon>Bacillati</taxon>
        <taxon>Bacillota</taxon>
        <taxon>Clostridia</taxon>
        <taxon>Lachnospirales</taxon>
        <taxon>Lachnospiraceae</taxon>
        <taxon>Eisenbergiella</taxon>
    </lineage>
</organism>
<comment type="subcellular location">
    <subcellularLocation>
        <location evidence="1 7">Cell membrane</location>
        <topology evidence="1 7">Multi-pass membrane protein</topology>
    </subcellularLocation>
</comment>
<feature type="transmembrane region" description="Helical" evidence="7">
    <location>
        <begin position="267"/>
        <end position="284"/>
    </location>
</feature>
<evidence type="ECO:0000256" key="4">
    <source>
        <dbReference type="ARBA" id="ARBA00022692"/>
    </source>
</evidence>
<proteinExistence type="inferred from homology"/>
<dbReference type="PANTHER" id="PTHR43744:SF9">
    <property type="entry name" value="POLYGALACTURONAN_RHAMNOGALACTURONAN TRANSPORT SYSTEM PERMEASE PROTEIN YTCP"/>
    <property type="match status" value="1"/>
</dbReference>
<dbReference type="Gene3D" id="1.10.3720.10">
    <property type="entry name" value="MetI-like"/>
    <property type="match status" value="1"/>
</dbReference>
<evidence type="ECO:0000259" key="8">
    <source>
        <dbReference type="PROSITE" id="PS50928"/>
    </source>
</evidence>
<feature type="transmembrane region" description="Helical" evidence="7">
    <location>
        <begin position="116"/>
        <end position="135"/>
    </location>
</feature>
<evidence type="ECO:0000256" key="2">
    <source>
        <dbReference type="ARBA" id="ARBA00022448"/>
    </source>
</evidence>
<protein>
    <submittedName>
        <fullName evidence="9">Sugar ABC transporter permease</fullName>
    </submittedName>
</protein>
<accession>A0A1E3U9Z5</accession>
<dbReference type="CDD" id="cd06261">
    <property type="entry name" value="TM_PBP2"/>
    <property type="match status" value="1"/>
</dbReference>
<evidence type="ECO:0000256" key="3">
    <source>
        <dbReference type="ARBA" id="ARBA00022475"/>
    </source>
</evidence>
<evidence type="ECO:0000256" key="7">
    <source>
        <dbReference type="RuleBase" id="RU363032"/>
    </source>
</evidence>
<feature type="domain" description="ABC transmembrane type-1" evidence="8">
    <location>
        <begin position="80"/>
        <end position="273"/>
    </location>
</feature>
<dbReference type="RefSeq" id="WP_069432135.1">
    <property type="nucleotide sequence ID" value="NZ_MEHA01000028.1"/>
</dbReference>
<evidence type="ECO:0000256" key="6">
    <source>
        <dbReference type="ARBA" id="ARBA00023136"/>
    </source>
</evidence>
<dbReference type="GO" id="GO:0055085">
    <property type="term" value="P:transmembrane transport"/>
    <property type="evidence" value="ECO:0007669"/>
    <property type="project" value="InterPro"/>
</dbReference>
<keyword evidence="4 7" id="KW-0812">Transmembrane</keyword>
<dbReference type="OrthoDB" id="157184at2"/>
<dbReference type="GO" id="GO:0005886">
    <property type="term" value="C:plasma membrane"/>
    <property type="evidence" value="ECO:0007669"/>
    <property type="project" value="UniProtKB-SubCell"/>
</dbReference>
<dbReference type="SUPFAM" id="SSF161098">
    <property type="entry name" value="MetI-like"/>
    <property type="match status" value="1"/>
</dbReference>
<comment type="caution">
    <text evidence="9">The sequence shown here is derived from an EMBL/GenBank/DDBJ whole genome shotgun (WGS) entry which is preliminary data.</text>
</comment>
<keyword evidence="3" id="KW-1003">Cell membrane</keyword>
<dbReference type="Pfam" id="PF00528">
    <property type="entry name" value="BPD_transp_1"/>
    <property type="match status" value="1"/>
</dbReference>
<dbReference type="InterPro" id="IPR000515">
    <property type="entry name" value="MetI-like"/>
</dbReference>
<dbReference type="AlphaFoldDB" id="A0A1E3U9Z5"/>
<name>A0A1E3U9Z5_9FIRM</name>
<evidence type="ECO:0000256" key="1">
    <source>
        <dbReference type="ARBA" id="ARBA00004651"/>
    </source>
</evidence>
<feature type="transmembrane region" description="Helical" evidence="7">
    <location>
        <begin position="21"/>
        <end position="43"/>
    </location>
</feature>
<dbReference type="EMBL" id="MEHA01000028">
    <property type="protein sequence ID" value="ODR45132.1"/>
    <property type="molecule type" value="Genomic_DNA"/>
</dbReference>
<feature type="transmembrane region" description="Helical" evidence="7">
    <location>
        <begin position="189"/>
        <end position="214"/>
    </location>
</feature>
<dbReference type="PROSITE" id="PS50928">
    <property type="entry name" value="ABC_TM1"/>
    <property type="match status" value="1"/>
</dbReference>
<comment type="similarity">
    <text evidence="7">Belongs to the binding-protein-dependent transport system permease family.</text>
</comment>
<feature type="transmembrane region" description="Helical" evidence="7">
    <location>
        <begin position="79"/>
        <end position="104"/>
    </location>
</feature>
<evidence type="ECO:0000313" key="10">
    <source>
        <dbReference type="Proteomes" id="UP000094271"/>
    </source>
</evidence>
<keyword evidence="6 7" id="KW-0472">Membrane</keyword>
<dbReference type="PANTHER" id="PTHR43744">
    <property type="entry name" value="ABC TRANSPORTER PERMEASE PROTEIN MG189-RELATED-RELATED"/>
    <property type="match status" value="1"/>
</dbReference>
<sequence>MQRVKQKNGHGDTICFKAIGYPLICLFALVCIIPFFLIIASSFTSESYIIKNGYVLWPKEFSTSAYELIFKNPAKILRAYGVTAFVTIIGTALSVFVNAMTGYVLQRKDFRWRNIFSFYFFFTTLFSGGLVPWYILCVKTLHLKNTIWALIIPTIVSVWNIILVKGFMGGVPGEITESAKIDGAGDFRIFVKLILPLSKPVVATIGLFTALAYWNDWYMCMLFIDKKELFDLQYLLYQLMGSIKALREIASQSTISVSSMPIESTKMALTIVATGPIILVYPFVQKYFVKGLTLGSVKG</sequence>